<dbReference type="SUPFAM" id="SSF89360">
    <property type="entry name" value="HesB-like domain"/>
    <property type="match status" value="1"/>
</dbReference>
<sequence length="96" mass="9967">MLTLTENASTVVKSLASRGGTSEDAGLRISSAAPDSREYAVEVAPQPADADTVLESDGARVFLDANAALSLDDKVLDADVSEQGNVRFSIAEQQAV</sequence>
<name>A0ABP7ZFA9_9MICO</name>
<protein>
    <submittedName>
        <fullName evidence="1">Iron-sulfur cluster biosynthesis family protein</fullName>
    </submittedName>
</protein>
<proteinExistence type="predicted"/>
<keyword evidence="2" id="KW-1185">Reference proteome</keyword>
<gene>
    <name evidence="1" type="ORF">GCM10022286_05270</name>
</gene>
<organism evidence="1 2">
    <name type="scientific">Gryllotalpicola daejeonensis</name>
    <dbReference type="NCBI Taxonomy" id="993087"/>
    <lineage>
        <taxon>Bacteria</taxon>
        <taxon>Bacillati</taxon>
        <taxon>Actinomycetota</taxon>
        <taxon>Actinomycetes</taxon>
        <taxon>Micrococcales</taxon>
        <taxon>Microbacteriaceae</taxon>
        <taxon>Gryllotalpicola</taxon>
    </lineage>
</organism>
<evidence type="ECO:0000313" key="2">
    <source>
        <dbReference type="Proteomes" id="UP001415169"/>
    </source>
</evidence>
<dbReference type="InterPro" id="IPR035903">
    <property type="entry name" value="HesB-like_dom_sf"/>
</dbReference>
<reference evidence="1" key="2">
    <citation type="submission" date="2023-12" db="EMBL/GenBank/DDBJ databases">
        <authorList>
            <person name="Sun Q."/>
            <person name="Inoue M."/>
        </authorList>
    </citation>
    <scope>NUCLEOTIDE SEQUENCE</scope>
    <source>
        <strain evidence="1">JCM 17590</strain>
    </source>
</reference>
<comment type="caution">
    <text evidence="1">The sequence shown here is derived from an EMBL/GenBank/DDBJ whole genome shotgun (WGS) entry which is preliminary data.</text>
</comment>
<dbReference type="Gene3D" id="2.60.300.12">
    <property type="entry name" value="HesB-like domain"/>
    <property type="match status" value="1"/>
</dbReference>
<dbReference type="EMBL" id="BAABBV010000001">
    <property type="protein sequence ID" value="GAA4155806.1"/>
    <property type="molecule type" value="Genomic_DNA"/>
</dbReference>
<reference evidence="1" key="1">
    <citation type="journal article" date="2014" name="Int. J. Syst. Evol. Microbiol.">
        <title>Complete genome of a new Firmicutes species belonging to the dominant human colonic microbiota ('Ruminococcus bicirculans') reveals two chromosomes and a selective capacity to utilize plant glucans.</title>
        <authorList>
            <consortium name="NISC Comparative Sequencing Program"/>
            <person name="Wegmann U."/>
            <person name="Louis P."/>
            <person name="Goesmann A."/>
            <person name="Henrissat B."/>
            <person name="Duncan S.H."/>
            <person name="Flint H.J."/>
        </authorList>
    </citation>
    <scope>NUCLEOTIDE SEQUENCE</scope>
    <source>
        <strain evidence="1">JCM 17590</strain>
    </source>
</reference>
<evidence type="ECO:0000313" key="1">
    <source>
        <dbReference type="EMBL" id="GAA4155806.1"/>
    </source>
</evidence>
<dbReference type="Proteomes" id="UP001415169">
    <property type="component" value="Unassembled WGS sequence"/>
</dbReference>
<accession>A0ABP7ZFA9</accession>
<dbReference type="RefSeq" id="WP_344790185.1">
    <property type="nucleotide sequence ID" value="NZ_BAABBV010000001.1"/>
</dbReference>